<proteinExistence type="predicted"/>
<feature type="region of interest" description="Disordered" evidence="1">
    <location>
        <begin position="523"/>
        <end position="559"/>
    </location>
</feature>
<keyword evidence="4" id="KW-1185">Reference proteome</keyword>
<evidence type="ECO:0000256" key="1">
    <source>
        <dbReference type="SAM" id="MobiDB-lite"/>
    </source>
</evidence>
<feature type="region of interest" description="Disordered" evidence="1">
    <location>
        <begin position="638"/>
        <end position="660"/>
    </location>
</feature>
<evidence type="ECO:0000259" key="2">
    <source>
        <dbReference type="Pfam" id="PF16064"/>
    </source>
</evidence>
<gene>
    <name evidence="3" type="ORF">TKK_015218</name>
</gene>
<evidence type="ECO:0000313" key="4">
    <source>
        <dbReference type="Proteomes" id="UP001627154"/>
    </source>
</evidence>
<reference evidence="3 4" key="1">
    <citation type="journal article" date="2024" name="bioRxiv">
        <title>A reference genome for Trichogramma kaykai: A tiny desert-dwelling parasitoid wasp with competing sex-ratio distorters.</title>
        <authorList>
            <person name="Culotta J."/>
            <person name="Lindsey A.R."/>
        </authorList>
    </citation>
    <scope>NUCLEOTIDE SEQUENCE [LARGE SCALE GENOMIC DNA]</scope>
    <source>
        <strain evidence="3 4">KSX58</strain>
    </source>
</reference>
<dbReference type="PANTHER" id="PTHR33053:SF25">
    <property type="entry name" value="TRANSPOSASE DOMAIN-CONTAINING PROTEIN"/>
    <property type="match status" value="1"/>
</dbReference>
<comment type="caution">
    <text evidence="3">The sequence shown here is derived from an EMBL/GenBank/DDBJ whole genome shotgun (WGS) entry which is preliminary data.</text>
</comment>
<dbReference type="AlphaFoldDB" id="A0ABD2WA95"/>
<protein>
    <recommendedName>
        <fullName evidence="2">DUF4806 domain-containing protein</fullName>
    </recommendedName>
</protein>
<accession>A0ABD2WA95</accession>
<organism evidence="3 4">
    <name type="scientific">Trichogramma kaykai</name>
    <dbReference type="NCBI Taxonomy" id="54128"/>
    <lineage>
        <taxon>Eukaryota</taxon>
        <taxon>Metazoa</taxon>
        <taxon>Ecdysozoa</taxon>
        <taxon>Arthropoda</taxon>
        <taxon>Hexapoda</taxon>
        <taxon>Insecta</taxon>
        <taxon>Pterygota</taxon>
        <taxon>Neoptera</taxon>
        <taxon>Endopterygota</taxon>
        <taxon>Hymenoptera</taxon>
        <taxon>Apocrita</taxon>
        <taxon>Proctotrupomorpha</taxon>
        <taxon>Chalcidoidea</taxon>
        <taxon>Trichogrammatidae</taxon>
        <taxon>Trichogramma</taxon>
    </lineage>
</organism>
<dbReference type="PANTHER" id="PTHR33053">
    <property type="entry name" value="PROTEIN, PUTATIVE-RELATED"/>
    <property type="match status" value="1"/>
</dbReference>
<dbReference type="EMBL" id="JBJJXI010000122">
    <property type="protein sequence ID" value="KAL3389858.1"/>
    <property type="molecule type" value="Genomic_DNA"/>
</dbReference>
<dbReference type="Proteomes" id="UP001627154">
    <property type="component" value="Unassembled WGS sequence"/>
</dbReference>
<feature type="domain" description="DUF4806" evidence="2">
    <location>
        <begin position="740"/>
        <end position="828"/>
    </location>
</feature>
<sequence>MPKRKEFHELGPRQKYRRIAEQSKEDHEEIKKIISSENLTVNKNETEMISNNYDLDSTLESNLSIRPEPDTESHALELLFSTAEPTTSDDLASNIDPTAEFSEVSDENFYECDFSEDDDDYNDFHDDDNVEEFNFEQALGDWYHNSNVTREQMNNLLSILIRAGHDDLYRDIRSIVKTPKKTIITPCSPGEYYHRGLQNALVNILKSRKLPSKIVIDINIDGSPISKSSKRTLWPIQGLIVGELTPFVIGVYHGFKKPSSIEDYLRPFINEYKNLRTEGFNFRENSYKVKLRKHKKPLQQIHRRLEENRQPSCKRNNEGSQNPKLIQRSYQQLPYGCTDAHKKLKFTNFKLSTVPPDNCCVMNDGIIVTVEHIGKMNNVIVVIGKRFTKTSSIKNYPIDSRLIGIYCKVEKQSQLKVYPVSLIKNKTQNYYVVFWDNEVSAVPESWLKMEEKSLCWPNTQINKAKMENYLPTKEWKEYSYKKIIGPFNKTTAMQVEKFSTDVSTAEDSDTIVSNALKPLGKRKHKLNRKYANSESEVDEDSADENGNRGSSENSENLEDLEKAVINMKKYFENRARTHEKTYDDFMKSALYDGVPNPWLETSMFPGKKSRLTSRPPSFHQEEYTQLSLPEEDQDKISYGSEKNSEEEFSISSDDKNGDEIQYEEPNFGITSTYLKKDQAVQANLFSNEMTPVGGYISEKVFKQVMERVINKLSRIEIMVQNSKEGSKEIEHDQEKSLLPRFPIKSEADINDLNYLLENSEAARKEFKTYIKRVGGKSLGDTMRASLKDIVDDTFLDSSFTWSGNTRESSEGEPLKKRAFQNEVFLKELVDAVAAMDPGYTKKKCFDAAKSWIQHCRDRLNKTANKSNNGQ</sequence>
<evidence type="ECO:0000313" key="3">
    <source>
        <dbReference type="EMBL" id="KAL3389858.1"/>
    </source>
</evidence>
<dbReference type="InterPro" id="IPR032071">
    <property type="entry name" value="DUF4806"/>
</dbReference>
<dbReference type="Pfam" id="PF16064">
    <property type="entry name" value="DUF4806"/>
    <property type="match status" value="1"/>
</dbReference>
<name>A0ABD2WA95_9HYME</name>
<feature type="region of interest" description="Disordered" evidence="1">
    <location>
        <begin position="1"/>
        <end position="27"/>
    </location>
</feature>